<dbReference type="PANTHER" id="PTHR31609">
    <property type="entry name" value="YDJC DEACETYLASE FAMILY MEMBER"/>
    <property type="match status" value="1"/>
</dbReference>
<organism evidence="6 7">
    <name type="scientific">Undibacterium arcticum</name>
    <dbReference type="NCBI Taxonomy" id="1762892"/>
    <lineage>
        <taxon>Bacteria</taxon>
        <taxon>Pseudomonadati</taxon>
        <taxon>Pseudomonadota</taxon>
        <taxon>Betaproteobacteria</taxon>
        <taxon>Burkholderiales</taxon>
        <taxon>Oxalobacteraceae</taxon>
        <taxon>Undibacterium</taxon>
    </lineage>
</organism>
<keyword evidence="3" id="KW-0378">Hydrolase</keyword>
<evidence type="ECO:0000256" key="4">
    <source>
        <dbReference type="ARBA" id="ARBA00022842"/>
    </source>
</evidence>
<reference evidence="7" key="1">
    <citation type="journal article" date="2019" name="Int. J. Syst. Evol. Microbiol.">
        <title>The Global Catalogue of Microorganisms (GCM) 10K type strain sequencing project: providing services to taxonomists for standard genome sequencing and annotation.</title>
        <authorList>
            <consortium name="The Broad Institute Genomics Platform"/>
            <consortium name="The Broad Institute Genome Sequencing Center for Infectious Disease"/>
            <person name="Wu L."/>
            <person name="Ma J."/>
        </authorList>
    </citation>
    <scope>NUCLEOTIDE SEQUENCE [LARGE SCALE GENOMIC DNA]</scope>
    <source>
        <strain evidence="7">KCTC 42986</strain>
    </source>
</reference>
<dbReference type="InterPro" id="IPR006879">
    <property type="entry name" value="YdjC-like"/>
</dbReference>
<comment type="caution">
    <text evidence="6">The sequence shown here is derived from an EMBL/GenBank/DDBJ whole genome shotgun (WGS) entry which is preliminary data.</text>
</comment>
<dbReference type="PANTHER" id="PTHR31609:SF1">
    <property type="entry name" value="CARBOHYDRATE DEACETYLASE"/>
    <property type="match status" value="1"/>
</dbReference>
<keyword evidence="7" id="KW-1185">Reference proteome</keyword>
<dbReference type="InterPro" id="IPR011330">
    <property type="entry name" value="Glyco_hydro/deAcase_b/a-brl"/>
</dbReference>
<keyword evidence="4" id="KW-0460">Magnesium</keyword>
<evidence type="ECO:0000313" key="7">
    <source>
        <dbReference type="Proteomes" id="UP001595530"/>
    </source>
</evidence>
<keyword evidence="5" id="KW-0119">Carbohydrate metabolism</keyword>
<evidence type="ECO:0000256" key="1">
    <source>
        <dbReference type="ARBA" id="ARBA00001946"/>
    </source>
</evidence>
<evidence type="ECO:0000313" key="6">
    <source>
        <dbReference type="EMBL" id="MFC3106625.1"/>
    </source>
</evidence>
<protein>
    <submittedName>
        <fullName evidence="6">ChbG/HpnK family deacetylase</fullName>
    </submittedName>
</protein>
<evidence type="ECO:0000256" key="5">
    <source>
        <dbReference type="ARBA" id="ARBA00023277"/>
    </source>
</evidence>
<keyword evidence="2" id="KW-0479">Metal-binding</keyword>
<dbReference type="Proteomes" id="UP001595530">
    <property type="component" value="Unassembled WGS sequence"/>
</dbReference>
<dbReference type="EMBL" id="JBHRTP010000003">
    <property type="protein sequence ID" value="MFC3106625.1"/>
    <property type="molecule type" value="Genomic_DNA"/>
</dbReference>
<sequence>MTATPALTPIALCADDYGQNQAIDAAVDSLLDGGRLSAVSCFSTAPRWLGLSAPLLRERSGIADVGLHLNLTEDFGVAPGAASSLPMQIARSYLRLLNRVQLRTILHRQCDAFEAGLGRVPDFIDGHQHVHQLPVVRELLLELVQTRYAGQRMWIRNTLPATPRWRGKAQILKRLGGAHLARRLEQSGLATNRGFGGVYGFDTDDYASRFEQWLTAAQPGMLLMCHPAIALQDNDAIAAQRVVEYHFFNSAQFPAMLEGHAIRLQRLSAIIDAGID</sequence>
<proteinExistence type="predicted"/>
<evidence type="ECO:0000256" key="3">
    <source>
        <dbReference type="ARBA" id="ARBA00022801"/>
    </source>
</evidence>
<dbReference type="CDD" id="cd10807">
    <property type="entry name" value="YdjC_like_3"/>
    <property type="match status" value="1"/>
</dbReference>
<dbReference type="Gene3D" id="3.20.20.370">
    <property type="entry name" value="Glycoside hydrolase/deacetylase"/>
    <property type="match status" value="1"/>
</dbReference>
<accession>A0ABV7EVM8</accession>
<dbReference type="Pfam" id="PF04794">
    <property type="entry name" value="YdjC"/>
    <property type="match status" value="1"/>
</dbReference>
<dbReference type="RefSeq" id="WP_390325034.1">
    <property type="nucleotide sequence ID" value="NZ_JBHRTP010000003.1"/>
</dbReference>
<comment type="cofactor">
    <cofactor evidence="1">
        <name>Mg(2+)</name>
        <dbReference type="ChEBI" id="CHEBI:18420"/>
    </cofactor>
</comment>
<gene>
    <name evidence="6" type="ORF">ACFOFO_01390</name>
</gene>
<evidence type="ECO:0000256" key="2">
    <source>
        <dbReference type="ARBA" id="ARBA00022723"/>
    </source>
</evidence>
<dbReference type="SUPFAM" id="SSF88713">
    <property type="entry name" value="Glycoside hydrolase/deacetylase"/>
    <property type="match status" value="1"/>
</dbReference>
<name>A0ABV7EVM8_9BURK</name>